<dbReference type="Gene3D" id="3.30.420.10">
    <property type="entry name" value="Ribonuclease H-like superfamily/Ribonuclease H"/>
    <property type="match status" value="1"/>
</dbReference>
<evidence type="ECO:0000313" key="3">
    <source>
        <dbReference type="Proteomes" id="UP000183208"/>
    </source>
</evidence>
<dbReference type="GO" id="GO:0015074">
    <property type="term" value="P:DNA integration"/>
    <property type="evidence" value="ECO:0007669"/>
    <property type="project" value="InterPro"/>
</dbReference>
<dbReference type="PANTHER" id="PTHR46889:SF4">
    <property type="entry name" value="TRANSPOSASE INSO FOR INSERTION SEQUENCE ELEMENT IS911B-RELATED"/>
    <property type="match status" value="1"/>
</dbReference>
<dbReference type="PROSITE" id="PS50994">
    <property type="entry name" value="INTEGRASE"/>
    <property type="match status" value="1"/>
</dbReference>
<gene>
    <name evidence="2" type="ORF">SAMN05444171_1642</name>
</gene>
<dbReference type="Pfam" id="PF13683">
    <property type="entry name" value="rve_3"/>
    <property type="match status" value="1"/>
</dbReference>
<dbReference type="InterPro" id="IPR050900">
    <property type="entry name" value="Transposase_IS3/IS150/IS904"/>
</dbReference>
<dbReference type="SUPFAM" id="SSF53098">
    <property type="entry name" value="Ribonuclease H-like"/>
    <property type="match status" value="1"/>
</dbReference>
<dbReference type="InterPro" id="IPR012337">
    <property type="entry name" value="RNaseH-like_sf"/>
</dbReference>
<dbReference type="AlphaFoldDB" id="A0A1M6US15"/>
<dbReference type="OrthoDB" id="9813285at2"/>
<dbReference type="RefSeq" id="WP_074817671.1">
    <property type="nucleotide sequence ID" value="NZ_FNTI01000001.1"/>
</dbReference>
<accession>A0A1M6US15</accession>
<name>A0A1M6US15_9BRAD</name>
<dbReference type="InterPro" id="IPR001584">
    <property type="entry name" value="Integrase_cat-core"/>
</dbReference>
<evidence type="ECO:0000259" key="1">
    <source>
        <dbReference type="PROSITE" id="PS50994"/>
    </source>
</evidence>
<reference evidence="2 3" key="1">
    <citation type="submission" date="2016-10" db="EMBL/GenBank/DDBJ databases">
        <authorList>
            <person name="de Groot N.N."/>
        </authorList>
    </citation>
    <scope>NUCLEOTIDE SEQUENCE [LARGE SCALE GENOMIC DNA]</scope>
    <source>
        <strain evidence="2 3">GAS522</strain>
    </source>
</reference>
<dbReference type="EMBL" id="FNTI01000001">
    <property type="protein sequence ID" value="SEC53154.1"/>
    <property type="molecule type" value="Genomic_DNA"/>
</dbReference>
<dbReference type="Proteomes" id="UP000183208">
    <property type="component" value="Unassembled WGS sequence"/>
</dbReference>
<proteinExistence type="predicted"/>
<protein>
    <submittedName>
        <fullName evidence="2">Integrase core domain-containing protein</fullName>
    </submittedName>
</protein>
<evidence type="ECO:0000313" key="2">
    <source>
        <dbReference type="EMBL" id="SEC53154.1"/>
    </source>
</evidence>
<organism evidence="2 3">
    <name type="scientific">Bradyrhizobium lablabi</name>
    <dbReference type="NCBI Taxonomy" id="722472"/>
    <lineage>
        <taxon>Bacteria</taxon>
        <taxon>Pseudomonadati</taxon>
        <taxon>Pseudomonadota</taxon>
        <taxon>Alphaproteobacteria</taxon>
        <taxon>Hyphomicrobiales</taxon>
        <taxon>Nitrobacteraceae</taxon>
        <taxon>Bradyrhizobium</taxon>
    </lineage>
</organism>
<dbReference type="PANTHER" id="PTHR46889">
    <property type="entry name" value="TRANSPOSASE INSF FOR INSERTION SEQUENCE IS3B-RELATED"/>
    <property type="match status" value="1"/>
</dbReference>
<dbReference type="InterPro" id="IPR036397">
    <property type="entry name" value="RNaseH_sf"/>
</dbReference>
<dbReference type="GO" id="GO:0003676">
    <property type="term" value="F:nucleic acid binding"/>
    <property type="evidence" value="ECO:0007669"/>
    <property type="project" value="InterPro"/>
</dbReference>
<sequence length="338" mass="39364">MRDLFRLIGWAVVDLLRSRAALEAEIWTLRQQINVLRRTAPKRLSFSVFDRLVFVGLYRLFPKICDALAIVKPDTIVGWHRAGFRLYWRWKSRRRGGRPKVPLEIRRLIREMSIANPLWGAPRIHGELLKLGIDIGQTSVAKYMVRRRGPPSQGWNTFIRNHADGIAAMDLFVVPTISFRLLYGLLIMGHGRRKILWFGVTPHATAEWIANQLTEACGWEQVPRYLIRDRDGAYGEVFIRRLRSMGIRDRPTSPRSPWQNGFVERLIGSIRRECLDHVVVFGERHLRHVLLSYMNYYNEMRTHLSMGKDAPVPRAVERVGHINCRPVLGGLHHQYLRI</sequence>
<feature type="domain" description="Integrase catalytic" evidence="1">
    <location>
        <begin position="146"/>
        <end position="319"/>
    </location>
</feature>